<name>A0A6A6THD3_9PLEO</name>
<dbReference type="GO" id="GO:0016787">
    <property type="term" value="F:hydrolase activity"/>
    <property type="evidence" value="ECO:0007669"/>
    <property type="project" value="UniProtKB-KW"/>
</dbReference>
<dbReference type="InterPro" id="IPR013094">
    <property type="entry name" value="AB_hydrolase_3"/>
</dbReference>
<dbReference type="Pfam" id="PF07859">
    <property type="entry name" value="Abhydrolase_3"/>
    <property type="match status" value="1"/>
</dbReference>
<reference evidence="3" key="1">
    <citation type="journal article" date="2020" name="Stud. Mycol.">
        <title>101 Dothideomycetes genomes: a test case for predicting lifestyles and emergence of pathogens.</title>
        <authorList>
            <person name="Haridas S."/>
            <person name="Albert R."/>
            <person name="Binder M."/>
            <person name="Bloem J."/>
            <person name="Labutti K."/>
            <person name="Salamov A."/>
            <person name="Andreopoulos B."/>
            <person name="Baker S."/>
            <person name="Barry K."/>
            <person name="Bills G."/>
            <person name="Bluhm B."/>
            <person name="Cannon C."/>
            <person name="Castanera R."/>
            <person name="Culley D."/>
            <person name="Daum C."/>
            <person name="Ezra D."/>
            <person name="Gonzalez J."/>
            <person name="Henrissat B."/>
            <person name="Kuo A."/>
            <person name="Liang C."/>
            <person name="Lipzen A."/>
            <person name="Lutzoni F."/>
            <person name="Magnuson J."/>
            <person name="Mondo S."/>
            <person name="Nolan M."/>
            <person name="Ohm R."/>
            <person name="Pangilinan J."/>
            <person name="Park H.-J."/>
            <person name="Ramirez L."/>
            <person name="Alfaro M."/>
            <person name="Sun H."/>
            <person name="Tritt A."/>
            <person name="Yoshinaga Y."/>
            <person name="Zwiers L.-H."/>
            <person name="Turgeon B."/>
            <person name="Goodwin S."/>
            <person name="Spatafora J."/>
            <person name="Crous P."/>
            <person name="Grigoriev I."/>
        </authorList>
    </citation>
    <scope>NUCLEOTIDE SEQUENCE</scope>
    <source>
        <strain evidence="3">CBS 122681</strain>
    </source>
</reference>
<evidence type="ECO:0000313" key="4">
    <source>
        <dbReference type="Proteomes" id="UP000799324"/>
    </source>
</evidence>
<organism evidence="3 4">
    <name type="scientific">Lophiostoma macrostomum CBS 122681</name>
    <dbReference type="NCBI Taxonomy" id="1314788"/>
    <lineage>
        <taxon>Eukaryota</taxon>
        <taxon>Fungi</taxon>
        <taxon>Dikarya</taxon>
        <taxon>Ascomycota</taxon>
        <taxon>Pezizomycotina</taxon>
        <taxon>Dothideomycetes</taxon>
        <taxon>Pleosporomycetidae</taxon>
        <taxon>Pleosporales</taxon>
        <taxon>Lophiostomataceae</taxon>
        <taxon>Lophiostoma</taxon>
    </lineage>
</organism>
<evidence type="ECO:0000313" key="3">
    <source>
        <dbReference type="EMBL" id="KAF2658856.1"/>
    </source>
</evidence>
<dbReference type="OrthoDB" id="2152029at2759"/>
<keyword evidence="4" id="KW-1185">Reference proteome</keyword>
<protein>
    <submittedName>
        <fullName evidence="3">Alpha/beta hydrolase fold protein-like protein</fullName>
    </submittedName>
</protein>
<gene>
    <name evidence="3" type="ORF">K491DRAFT_652066</name>
</gene>
<dbReference type="PANTHER" id="PTHR48081">
    <property type="entry name" value="AB HYDROLASE SUPERFAMILY PROTEIN C4A8.06C"/>
    <property type="match status" value="1"/>
</dbReference>
<accession>A0A6A6THD3</accession>
<dbReference type="PANTHER" id="PTHR48081:SF31">
    <property type="entry name" value="STERYL ACETYL HYDROLASE MUG81-RELATED"/>
    <property type="match status" value="1"/>
</dbReference>
<dbReference type="AlphaFoldDB" id="A0A6A6THD3"/>
<keyword evidence="1 3" id="KW-0378">Hydrolase</keyword>
<evidence type="ECO:0000256" key="1">
    <source>
        <dbReference type="ARBA" id="ARBA00022801"/>
    </source>
</evidence>
<proteinExistence type="predicted"/>
<evidence type="ECO:0000259" key="2">
    <source>
        <dbReference type="Pfam" id="PF07859"/>
    </source>
</evidence>
<dbReference type="InterPro" id="IPR029058">
    <property type="entry name" value="AB_hydrolase_fold"/>
</dbReference>
<dbReference type="Proteomes" id="UP000799324">
    <property type="component" value="Unassembled WGS sequence"/>
</dbReference>
<dbReference type="SUPFAM" id="SSF53474">
    <property type="entry name" value="alpha/beta-Hydrolases"/>
    <property type="match status" value="1"/>
</dbReference>
<feature type="domain" description="Alpha/beta hydrolase fold-3" evidence="2">
    <location>
        <begin position="107"/>
        <end position="332"/>
    </location>
</feature>
<sequence>MADQNVSKLGIASATLKAMTVASARLWISPFKGQKGAHNYFKDVMFSMMRSQLGSFNLAQDRYMSGTTTPAYLQFAKDHGFAPESTTLPSGTQAHWIGNKTAKKVLLWYHEGGGYVMPGGPGHFQYLSEIKDELSAQGTDAACLLLAYDLAPEARYPTQLRQAVECLRHLIESEGRDPADIMLGGDSAGGNLTIGVLSHLAHPHPDIPALTLPGKLHGALLLSPWVSFNVHTPSFKENAERDCFDGRALQRWSSAFLGSDSPFAGDAYSEPLLAPASWWEDVASVLEEALIWGGANEVLLDSIEEFARRFEKGFGGKGGRVSTVITPNAAHMEMILEILLGYKKDSGTGSTLVVKDWVKAKL</sequence>
<dbReference type="EMBL" id="MU004311">
    <property type="protein sequence ID" value="KAF2658856.1"/>
    <property type="molecule type" value="Genomic_DNA"/>
</dbReference>
<dbReference type="InterPro" id="IPR050300">
    <property type="entry name" value="GDXG_lipolytic_enzyme"/>
</dbReference>
<dbReference type="Gene3D" id="3.40.50.1820">
    <property type="entry name" value="alpha/beta hydrolase"/>
    <property type="match status" value="1"/>
</dbReference>